<dbReference type="SUPFAM" id="SSF56112">
    <property type="entry name" value="Protein kinase-like (PK-like)"/>
    <property type="match status" value="1"/>
</dbReference>
<dbReference type="eggNOG" id="COG3173">
    <property type="taxonomic scope" value="Bacteria"/>
</dbReference>
<dbReference type="InterPro" id="IPR051678">
    <property type="entry name" value="AGP_Transferase"/>
</dbReference>
<protein>
    <recommendedName>
        <fullName evidence="1">Aminoglycoside phosphotransferase domain-containing protein</fullName>
    </recommendedName>
</protein>
<evidence type="ECO:0000313" key="3">
    <source>
        <dbReference type="Proteomes" id="UP000029734"/>
    </source>
</evidence>
<keyword evidence="3" id="KW-1185">Reference proteome</keyword>
<organism evidence="2 3">
    <name type="scientific">Paenibacillus wynnii</name>
    <dbReference type="NCBI Taxonomy" id="268407"/>
    <lineage>
        <taxon>Bacteria</taxon>
        <taxon>Bacillati</taxon>
        <taxon>Bacillota</taxon>
        <taxon>Bacilli</taxon>
        <taxon>Bacillales</taxon>
        <taxon>Paenibacillaceae</taxon>
        <taxon>Paenibacillus</taxon>
    </lineage>
</organism>
<dbReference type="EMBL" id="JQCR01000003">
    <property type="protein sequence ID" value="KGE18075.1"/>
    <property type="molecule type" value="Genomic_DNA"/>
</dbReference>
<proteinExistence type="predicted"/>
<dbReference type="STRING" id="268407.PWYN_26410"/>
<dbReference type="AlphaFoldDB" id="A0A098M678"/>
<sequence length="286" mass="32652">MIEDVTRELESRYTCRLIRLTGGYTNLTFLMEGSEPLVAKVAGLQNHDTENEVNCLEFLKASAIAPIIHDVLEFSNERVLVMDYRPGVNGQSILDSGSLERALVLYRSLAQLLATKIHTHALGADPHGIRKSNAEQIRSLELDLGFVPRHLVDQSKTILAELDVNEQNWVLTHGDYGSHNILIDDDNNLNVLDWEWAEWGHPLNDVGWVVWFTKLHYPQLALVLNKAFVEEYIVHSALKSISPHQLKSGNVYKVWNILSRLQNAPPNVQAEWIRRLEWTLDTDFSW</sequence>
<gene>
    <name evidence="2" type="ORF">PWYN_26410</name>
</gene>
<dbReference type="OrthoDB" id="2380134at2"/>
<reference evidence="2 3" key="2">
    <citation type="submission" date="2014-10" db="EMBL/GenBank/DDBJ databases">
        <title>Comparative genomics of the Paenibacillus odorifer group.</title>
        <authorList>
            <person name="Tsai Y.-C."/>
            <person name="Martin N."/>
            <person name="Korlach J."/>
            <person name="Wiedmann M."/>
        </authorList>
    </citation>
    <scope>NUCLEOTIDE SEQUENCE [LARGE SCALE GENOMIC DNA]</scope>
    <source>
        <strain evidence="2 3">DSM 18334</strain>
    </source>
</reference>
<dbReference type="InterPro" id="IPR002575">
    <property type="entry name" value="Aminoglycoside_PTrfase"/>
</dbReference>
<dbReference type="Pfam" id="PF01636">
    <property type="entry name" value="APH"/>
    <property type="match status" value="1"/>
</dbReference>
<comment type="caution">
    <text evidence="2">The sequence shown here is derived from an EMBL/GenBank/DDBJ whole genome shotgun (WGS) entry which is preliminary data.</text>
</comment>
<evidence type="ECO:0000259" key="1">
    <source>
        <dbReference type="Pfam" id="PF01636"/>
    </source>
</evidence>
<dbReference type="RefSeq" id="WP_036657797.1">
    <property type="nucleotide sequence ID" value="NZ_JQCR01000003.1"/>
</dbReference>
<accession>A0A098M678</accession>
<feature type="domain" description="Aminoglycoside phosphotransferase" evidence="1">
    <location>
        <begin position="18"/>
        <end position="213"/>
    </location>
</feature>
<dbReference type="Proteomes" id="UP000029734">
    <property type="component" value="Unassembled WGS sequence"/>
</dbReference>
<dbReference type="PANTHER" id="PTHR21310">
    <property type="entry name" value="AMINOGLYCOSIDE PHOSPHOTRANSFERASE-RELATED-RELATED"/>
    <property type="match status" value="1"/>
</dbReference>
<name>A0A098M678_9BACL</name>
<evidence type="ECO:0000313" key="2">
    <source>
        <dbReference type="EMBL" id="KGE18075.1"/>
    </source>
</evidence>
<reference evidence="2 3" key="1">
    <citation type="submission" date="2014-08" db="EMBL/GenBank/DDBJ databases">
        <authorList>
            <person name="den Bakker H.C."/>
        </authorList>
    </citation>
    <scope>NUCLEOTIDE SEQUENCE [LARGE SCALE GENOMIC DNA]</scope>
    <source>
        <strain evidence="2 3">DSM 18334</strain>
    </source>
</reference>
<dbReference type="Gene3D" id="3.90.1200.10">
    <property type="match status" value="1"/>
</dbReference>
<dbReference type="InterPro" id="IPR011009">
    <property type="entry name" value="Kinase-like_dom_sf"/>
</dbReference>